<organism evidence="1 2">
    <name type="scientific">Naganishia cerealis</name>
    <dbReference type="NCBI Taxonomy" id="610337"/>
    <lineage>
        <taxon>Eukaryota</taxon>
        <taxon>Fungi</taxon>
        <taxon>Dikarya</taxon>
        <taxon>Basidiomycota</taxon>
        <taxon>Agaricomycotina</taxon>
        <taxon>Tremellomycetes</taxon>
        <taxon>Filobasidiales</taxon>
        <taxon>Filobasidiaceae</taxon>
        <taxon>Naganishia</taxon>
    </lineage>
</organism>
<name>A0ACC2V890_9TREE</name>
<sequence>MSSCNIEINKLEDELKGKDQISTFEFSDLKLKLERLYAEATLEAQALYNQLVTHKITLKDELEQLQLLSKNRNTSIVQPDKLKHQLEEHYKQHPLASFEKQPKAPIKLVLKVLKKNSTTKPQKKEKLVPYVPPPTIEEPIDTTLYCFCKQPSSGDMIGCDNETSCPNGDWFHYKCVGIMNRVQALPYTTGKKPWYCSEHCRQKVEKRRRRR</sequence>
<keyword evidence="2" id="KW-1185">Reference proteome</keyword>
<accession>A0ACC2V890</accession>
<protein>
    <submittedName>
        <fullName evidence="1">Uncharacterized protein</fullName>
    </submittedName>
</protein>
<evidence type="ECO:0000313" key="1">
    <source>
        <dbReference type="EMBL" id="KAJ9095130.1"/>
    </source>
</evidence>
<proteinExistence type="predicted"/>
<evidence type="ECO:0000313" key="2">
    <source>
        <dbReference type="Proteomes" id="UP001241377"/>
    </source>
</evidence>
<gene>
    <name evidence="1" type="ORF">QFC19_007698</name>
</gene>
<reference evidence="1" key="1">
    <citation type="submission" date="2023-04" db="EMBL/GenBank/DDBJ databases">
        <title>Draft Genome sequencing of Naganishia species isolated from polar environments using Oxford Nanopore Technology.</title>
        <authorList>
            <person name="Leo P."/>
            <person name="Venkateswaran K."/>
        </authorList>
    </citation>
    <scope>NUCLEOTIDE SEQUENCE</scope>
    <source>
        <strain evidence="1">MNA-CCFEE 5261</strain>
    </source>
</reference>
<comment type="caution">
    <text evidence="1">The sequence shown here is derived from an EMBL/GenBank/DDBJ whole genome shotgun (WGS) entry which is preliminary data.</text>
</comment>
<dbReference type="EMBL" id="JASBWR010000104">
    <property type="protein sequence ID" value="KAJ9095130.1"/>
    <property type="molecule type" value="Genomic_DNA"/>
</dbReference>
<dbReference type="Proteomes" id="UP001241377">
    <property type="component" value="Unassembled WGS sequence"/>
</dbReference>